<protein>
    <submittedName>
        <fullName evidence="1">Tumor necrosis factor alpha-induced protein 8-like protein</fullName>
    </submittedName>
</protein>
<dbReference type="InterPro" id="IPR008477">
    <property type="entry name" value="TNFAIP8-like"/>
</dbReference>
<dbReference type="Proteomes" id="UP000054359">
    <property type="component" value="Unassembled WGS sequence"/>
</dbReference>
<reference evidence="1 2" key="1">
    <citation type="submission" date="2013-11" db="EMBL/GenBank/DDBJ databases">
        <title>Genome sequencing of Stegodyphus mimosarum.</title>
        <authorList>
            <person name="Bechsgaard J."/>
        </authorList>
    </citation>
    <scope>NUCLEOTIDE SEQUENCE [LARGE SCALE GENOMIC DNA]</scope>
</reference>
<dbReference type="GO" id="GO:0042981">
    <property type="term" value="P:regulation of apoptotic process"/>
    <property type="evidence" value="ECO:0007669"/>
    <property type="project" value="InterPro"/>
</dbReference>
<name>A0A087T257_STEMI</name>
<dbReference type="AlphaFoldDB" id="A0A087T257"/>
<keyword evidence="2" id="KW-1185">Reference proteome</keyword>
<dbReference type="OrthoDB" id="10055976at2759"/>
<dbReference type="EMBL" id="KK113040">
    <property type="protein sequence ID" value="KFM59196.1"/>
    <property type="molecule type" value="Genomic_DNA"/>
</dbReference>
<evidence type="ECO:0000313" key="1">
    <source>
        <dbReference type="EMBL" id="KFM59196.1"/>
    </source>
</evidence>
<organism evidence="1 2">
    <name type="scientific">Stegodyphus mimosarum</name>
    <name type="common">African social velvet spider</name>
    <dbReference type="NCBI Taxonomy" id="407821"/>
    <lineage>
        <taxon>Eukaryota</taxon>
        <taxon>Metazoa</taxon>
        <taxon>Ecdysozoa</taxon>
        <taxon>Arthropoda</taxon>
        <taxon>Chelicerata</taxon>
        <taxon>Arachnida</taxon>
        <taxon>Araneae</taxon>
        <taxon>Araneomorphae</taxon>
        <taxon>Entelegynae</taxon>
        <taxon>Eresoidea</taxon>
        <taxon>Eresidae</taxon>
        <taxon>Stegodyphus</taxon>
    </lineage>
</organism>
<dbReference type="Gene3D" id="1.20.1440.160">
    <property type="entry name" value="Tumor necrosis factor alpha-induced protein 8-like"/>
    <property type="match status" value="1"/>
</dbReference>
<sequence length="36" mass="3962">MANKSIAKVFIDDTTGNLLDNLYRLGRAHSGNKKEA</sequence>
<gene>
    <name evidence="1" type="ORF">X975_05069</name>
</gene>
<proteinExistence type="predicted"/>
<dbReference type="Pfam" id="PF05527">
    <property type="entry name" value="TNFAIP8"/>
    <property type="match status" value="1"/>
</dbReference>
<dbReference type="InterPro" id="IPR038355">
    <property type="entry name" value="TNFAIP8_sf"/>
</dbReference>
<accession>A0A087T257</accession>
<feature type="non-terminal residue" evidence="1">
    <location>
        <position position="36"/>
    </location>
</feature>
<evidence type="ECO:0000313" key="2">
    <source>
        <dbReference type="Proteomes" id="UP000054359"/>
    </source>
</evidence>